<organism evidence="1 2">
    <name type="scientific">Polynucleobacter kasalickyi</name>
    <dbReference type="NCBI Taxonomy" id="1938817"/>
    <lineage>
        <taxon>Bacteria</taxon>
        <taxon>Pseudomonadati</taxon>
        <taxon>Pseudomonadota</taxon>
        <taxon>Betaproteobacteria</taxon>
        <taxon>Burkholderiales</taxon>
        <taxon>Burkholderiaceae</taxon>
        <taxon>Polynucleobacter</taxon>
    </lineage>
</organism>
<evidence type="ECO:0000313" key="2">
    <source>
        <dbReference type="Proteomes" id="UP000192708"/>
    </source>
</evidence>
<reference evidence="1 2" key="1">
    <citation type="submission" date="2017-04" db="EMBL/GenBank/DDBJ databases">
        <authorList>
            <person name="Afonso C.L."/>
            <person name="Miller P.J."/>
            <person name="Scott M.A."/>
            <person name="Spackman E."/>
            <person name="Goraichik I."/>
            <person name="Dimitrov K.M."/>
            <person name="Suarez D.L."/>
            <person name="Swayne D.E."/>
        </authorList>
    </citation>
    <scope>NUCLEOTIDE SEQUENCE [LARGE SCALE GENOMIC DNA]</scope>
    <source>
        <strain evidence="1 2">VK13</strain>
    </source>
</reference>
<dbReference type="EMBL" id="FWXJ01000008">
    <property type="protein sequence ID" value="SMC56477.1"/>
    <property type="molecule type" value="Genomic_DNA"/>
</dbReference>
<dbReference type="OrthoDB" id="9125124at2"/>
<keyword evidence="2" id="KW-1185">Reference proteome</keyword>
<dbReference type="Proteomes" id="UP000192708">
    <property type="component" value="Unassembled WGS sequence"/>
</dbReference>
<sequence length="310" mass="34819">MKTVNKLNVVSTQLLNQLTQMLASHNAPAISTYELASHAFIFAQKLDCELTDFKVVFKDLCNQLTSISLLSEIQPITESKGYLLFGQNKASPAEVICGLDPFTYVSHLSAMEYHGLTDRFPVMLYVTRPSPSEWKLQAQLRMNRDLNENQESYLAAGLPRLTPTKITRLNKTSVHFCERSQLGAFRLVSGSNLRVATIGRVFLEMIREPTLCGGLQHVVDVYCAEAKIYLNLIIDEISRHGLPIDKVRAGYLLTEVCHLDAPEFQEWEKLAQRGGSRKLDPDGEYAAAYSERWKLSINLPSLTGPTSHDE</sequence>
<dbReference type="AlphaFoldDB" id="A0A1W2A735"/>
<gene>
    <name evidence="1" type="ORF">SAMN06296008_1081</name>
</gene>
<dbReference type="RefSeq" id="WP_084283661.1">
    <property type="nucleotide sequence ID" value="NZ_FWXJ01000008.1"/>
</dbReference>
<accession>A0A1W2A735</accession>
<protein>
    <submittedName>
        <fullName evidence="1">Transcriptional regulator, AbiEi antitoxin, Type IV TA system</fullName>
    </submittedName>
</protein>
<name>A0A1W2A735_9BURK</name>
<proteinExistence type="predicted"/>
<evidence type="ECO:0000313" key="1">
    <source>
        <dbReference type="EMBL" id="SMC56477.1"/>
    </source>
</evidence>